<sequence length="436" mass="46032">MPNVGAFLQDRGAAVAVIFALSLVPVAGVAGIALDYATARSAQRHLQAAVDAAALAGAARLGAPAGQVKKTAEDSFSTNMSAFPYAGEIKTPKVEVRSDRVEVSAAVDVPTSLSGILGISQMNVAADAIASTVSGQPLEIVFVVDVTQSMGWNGSFDTARTEIGNMLDGLQARMAGGDDIVMSFIPMSDRINVGTARGAAWLSAPAPGNWQGCVEPRVEAETGYPFMESARAPSELGFVPTPGQFSILRAAGIPQEMHTRGCKTAIIGPTTSINDLRTAMNSIQKDGTGRIDQGIVWAWRMLSPAWRGEWGRSGYPANTGERRKIAVLIGDGHSHGYYYEMGGTNGNPPAGEPYLGNVPTFLALEHMQELCSRMKADGIEIFVLYLNGTERARPYMQACASDPNAMYSVSDTSGLEQAFQDIGSSLVAQGGPRLVR</sequence>
<dbReference type="SUPFAM" id="SSF53300">
    <property type="entry name" value="vWA-like"/>
    <property type="match status" value="1"/>
</dbReference>
<dbReference type="InterPro" id="IPR036465">
    <property type="entry name" value="vWFA_dom_sf"/>
</dbReference>
<evidence type="ECO:0000256" key="1">
    <source>
        <dbReference type="SAM" id="Phobius"/>
    </source>
</evidence>
<name>A0A9J6PGL8_9PROT</name>
<organism evidence="3 4">
    <name type="scientific">Futiania mangrovi</name>
    <dbReference type="NCBI Taxonomy" id="2959716"/>
    <lineage>
        <taxon>Bacteria</taxon>
        <taxon>Pseudomonadati</taxon>
        <taxon>Pseudomonadota</taxon>
        <taxon>Alphaproteobacteria</taxon>
        <taxon>Futianiales</taxon>
        <taxon>Futianiaceae</taxon>
        <taxon>Futiania</taxon>
    </lineage>
</organism>
<feature type="transmembrane region" description="Helical" evidence="1">
    <location>
        <begin position="12"/>
        <end position="34"/>
    </location>
</feature>
<feature type="domain" description="VWFA" evidence="2">
    <location>
        <begin position="139"/>
        <end position="422"/>
    </location>
</feature>
<accession>A0A9J6PGL8</accession>
<gene>
    <name evidence="3" type="ORF">NJQ99_14460</name>
</gene>
<reference evidence="3" key="1">
    <citation type="submission" date="2022-06" db="EMBL/GenBank/DDBJ databases">
        <title>Isolation and Genomics of Futiania mangrovii gen. nov., sp. nov., a Rare and Metabolically-versatile member in the Class Alphaproteobacteria.</title>
        <authorList>
            <person name="Liu L."/>
            <person name="Huang W.-C."/>
            <person name="Pan J."/>
            <person name="Li J."/>
            <person name="Huang Y."/>
            <person name="Du H."/>
            <person name="Liu Y."/>
            <person name="Li M."/>
        </authorList>
    </citation>
    <scope>NUCLEOTIDE SEQUENCE</scope>
    <source>
        <strain evidence="3">FT118</strain>
    </source>
</reference>
<keyword evidence="1" id="KW-0472">Membrane</keyword>
<dbReference type="RefSeq" id="WP_269333584.1">
    <property type="nucleotide sequence ID" value="NZ_JAMZFT010000003.1"/>
</dbReference>
<keyword evidence="4" id="KW-1185">Reference proteome</keyword>
<dbReference type="PROSITE" id="PS50234">
    <property type="entry name" value="VWFA"/>
    <property type="match status" value="1"/>
</dbReference>
<dbReference type="Proteomes" id="UP001055804">
    <property type="component" value="Unassembled WGS sequence"/>
</dbReference>
<evidence type="ECO:0000313" key="4">
    <source>
        <dbReference type="Proteomes" id="UP001055804"/>
    </source>
</evidence>
<dbReference type="AlphaFoldDB" id="A0A9J6PGL8"/>
<evidence type="ECO:0000259" key="2">
    <source>
        <dbReference type="PROSITE" id="PS50234"/>
    </source>
</evidence>
<proteinExistence type="predicted"/>
<dbReference type="EMBL" id="JAMZFT010000003">
    <property type="protein sequence ID" value="MCP1337622.1"/>
    <property type="molecule type" value="Genomic_DNA"/>
</dbReference>
<comment type="caution">
    <text evidence="3">The sequence shown here is derived from an EMBL/GenBank/DDBJ whole genome shotgun (WGS) entry which is preliminary data.</text>
</comment>
<dbReference type="Pfam" id="PF13400">
    <property type="entry name" value="Tad"/>
    <property type="match status" value="1"/>
</dbReference>
<keyword evidence="1" id="KW-0812">Transmembrane</keyword>
<keyword evidence="1" id="KW-1133">Transmembrane helix</keyword>
<evidence type="ECO:0000313" key="3">
    <source>
        <dbReference type="EMBL" id="MCP1337622.1"/>
    </source>
</evidence>
<protein>
    <submittedName>
        <fullName evidence="3">Pilus assembly protein TadG-related protein</fullName>
    </submittedName>
</protein>
<dbReference type="InterPro" id="IPR002035">
    <property type="entry name" value="VWF_A"/>
</dbReference>
<dbReference type="InterPro" id="IPR028087">
    <property type="entry name" value="Tad_N"/>
</dbReference>
<dbReference type="Gene3D" id="3.40.50.410">
    <property type="entry name" value="von Willebrand factor, type A domain"/>
    <property type="match status" value="1"/>
</dbReference>